<dbReference type="GO" id="GO:0016020">
    <property type="term" value="C:membrane"/>
    <property type="evidence" value="ECO:0007669"/>
    <property type="project" value="UniProtKB-SubCell"/>
</dbReference>
<evidence type="ECO:0000256" key="3">
    <source>
        <dbReference type="SAM" id="MobiDB-lite"/>
    </source>
</evidence>
<feature type="transmembrane region" description="Helical" evidence="4">
    <location>
        <begin position="313"/>
        <end position="331"/>
    </location>
</feature>
<dbReference type="eggNOG" id="KOG2504">
    <property type="taxonomic scope" value="Eukaryota"/>
</dbReference>
<keyword evidence="4" id="KW-1133">Transmembrane helix</keyword>
<dbReference type="GO" id="GO:0022857">
    <property type="term" value="F:transmembrane transporter activity"/>
    <property type="evidence" value="ECO:0007669"/>
    <property type="project" value="InterPro"/>
</dbReference>
<dbReference type="Proteomes" id="UP000007174">
    <property type="component" value="Unassembled WGS sequence"/>
</dbReference>
<keyword evidence="4" id="KW-0812">Transmembrane</keyword>
<evidence type="ECO:0000256" key="2">
    <source>
        <dbReference type="ARBA" id="ARBA00006727"/>
    </source>
</evidence>
<dbReference type="AlphaFoldDB" id="H1V1R2"/>
<evidence type="ECO:0000313" key="6">
    <source>
        <dbReference type="EMBL" id="CCF34164.1"/>
    </source>
</evidence>
<evidence type="ECO:0000256" key="1">
    <source>
        <dbReference type="ARBA" id="ARBA00004141"/>
    </source>
</evidence>
<dbReference type="SUPFAM" id="SSF103473">
    <property type="entry name" value="MFS general substrate transporter"/>
    <property type="match status" value="1"/>
</dbReference>
<protein>
    <submittedName>
        <fullName evidence="6">Major facilitator superfamily transporter</fullName>
    </submittedName>
</protein>
<name>H1V1R2_COLHI</name>
<dbReference type="HOGENOM" id="CLU_001265_1_2_1"/>
<dbReference type="EMBL" id="CACQ02001037">
    <property type="protein sequence ID" value="CCF34164.1"/>
    <property type="molecule type" value="Genomic_DNA"/>
</dbReference>
<feature type="transmembrane region" description="Helical" evidence="4">
    <location>
        <begin position="374"/>
        <end position="393"/>
    </location>
</feature>
<feature type="transmembrane region" description="Helical" evidence="4">
    <location>
        <begin position="209"/>
        <end position="229"/>
    </location>
</feature>
<comment type="subcellular location">
    <subcellularLocation>
        <location evidence="1">Membrane</location>
        <topology evidence="1">Multi-pass membrane protein</topology>
    </subcellularLocation>
</comment>
<evidence type="ECO:0000256" key="4">
    <source>
        <dbReference type="SAM" id="Phobius"/>
    </source>
</evidence>
<reference evidence="7" key="1">
    <citation type="journal article" date="2012" name="Nat. Genet.">
        <title>Lifestyle transitions in plant pathogenic Colletotrichum fungi deciphered by genome and transcriptome analyses.</title>
        <authorList>
            <person name="O'Connell R.J."/>
            <person name="Thon M.R."/>
            <person name="Hacquard S."/>
            <person name="Amyotte S.G."/>
            <person name="Kleemann J."/>
            <person name="Torres M.F."/>
            <person name="Damm U."/>
            <person name="Buiate E.A."/>
            <person name="Epstein L."/>
            <person name="Alkan N."/>
            <person name="Altmueller J."/>
            <person name="Alvarado-Balderrama L."/>
            <person name="Bauser C.A."/>
            <person name="Becker C."/>
            <person name="Birren B.W."/>
            <person name="Chen Z."/>
            <person name="Choi J."/>
            <person name="Crouch J.A."/>
            <person name="Duvick J.P."/>
            <person name="Farman M.A."/>
            <person name="Gan P."/>
            <person name="Heiman D."/>
            <person name="Henrissat B."/>
            <person name="Howard R.J."/>
            <person name="Kabbage M."/>
            <person name="Koch C."/>
            <person name="Kracher B."/>
            <person name="Kubo Y."/>
            <person name="Law A.D."/>
            <person name="Lebrun M.-H."/>
            <person name="Lee Y.-H."/>
            <person name="Miyara I."/>
            <person name="Moore N."/>
            <person name="Neumann U."/>
            <person name="Nordstroem K."/>
            <person name="Panaccione D.G."/>
            <person name="Panstruga R."/>
            <person name="Place M."/>
            <person name="Proctor R.H."/>
            <person name="Prusky D."/>
            <person name="Rech G."/>
            <person name="Reinhardt R."/>
            <person name="Rollins J.A."/>
            <person name="Rounsley S."/>
            <person name="Schardl C.L."/>
            <person name="Schwartz D.C."/>
            <person name="Shenoy N."/>
            <person name="Shirasu K."/>
            <person name="Sikhakolli U.R."/>
            <person name="Stueber K."/>
            <person name="Sukno S.A."/>
            <person name="Sweigard J.A."/>
            <person name="Takano Y."/>
            <person name="Takahara H."/>
            <person name="Trail F."/>
            <person name="van der Does H.C."/>
            <person name="Voll L.M."/>
            <person name="Will I."/>
            <person name="Young S."/>
            <person name="Zeng Q."/>
            <person name="Zhang J."/>
            <person name="Zhou S."/>
            <person name="Dickman M.B."/>
            <person name="Schulze-Lefert P."/>
            <person name="Ver Loren van Themaat E."/>
            <person name="Ma L.-J."/>
            <person name="Vaillancourt L.J."/>
        </authorList>
    </citation>
    <scope>NUCLEOTIDE SEQUENCE [LARGE SCALE GENOMIC DNA]</scope>
    <source>
        <strain evidence="7">IMI 349063</strain>
    </source>
</reference>
<evidence type="ECO:0000313" key="7">
    <source>
        <dbReference type="Proteomes" id="UP000007174"/>
    </source>
</evidence>
<feature type="compositionally biased region" description="Basic and acidic residues" evidence="3">
    <location>
        <begin position="19"/>
        <end position="30"/>
    </location>
</feature>
<gene>
    <name evidence="6" type="ORF">CH063_06212</name>
</gene>
<feature type="transmembrane region" description="Helical" evidence="4">
    <location>
        <begin position="143"/>
        <end position="165"/>
    </location>
</feature>
<organism evidence="6 7">
    <name type="scientific">Colletotrichum higginsianum (strain IMI 349063)</name>
    <name type="common">Crucifer anthracnose fungus</name>
    <dbReference type="NCBI Taxonomy" id="759273"/>
    <lineage>
        <taxon>Eukaryota</taxon>
        <taxon>Fungi</taxon>
        <taxon>Dikarya</taxon>
        <taxon>Ascomycota</taxon>
        <taxon>Pezizomycotina</taxon>
        <taxon>Sordariomycetes</taxon>
        <taxon>Hypocreomycetidae</taxon>
        <taxon>Glomerellales</taxon>
        <taxon>Glomerellaceae</taxon>
        <taxon>Colletotrichum</taxon>
        <taxon>Colletotrichum destructivum species complex</taxon>
    </lineage>
</organism>
<proteinExistence type="inferred from homology"/>
<feature type="transmembrane region" description="Helical" evidence="4">
    <location>
        <begin position="285"/>
        <end position="306"/>
    </location>
</feature>
<feature type="transmembrane region" description="Helical" evidence="4">
    <location>
        <begin position="51"/>
        <end position="75"/>
    </location>
</feature>
<evidence type="ECO:0000259" key="5">
    <source>
        <dbReference type="PROSITE" id="PS50850"/>
    </source>
</evidence>
<comment type="similarity">
    <text evidence="2">Belongs to the major facilitator superfamily. Monocarboxylate porter (TC 2.A.1.13) family.</text>
</comment>
<feature type="region of interest" description="Disordered" evidence="3">
    <location>
        <begin position="1"/>
        <end position="44"/>
    </location>
</feature>
<dbReference type="Gene3D" id="1.20.1250.20">
    <property type="entry name" value="MFS general substrate transporter like domains"/>
    <property type="match status" value="2"/>
</dbReference>
<accession>H1V1R2</accession>
<dbReference type="PANTHER" id="PTHR11360:SF305">
    <property type="entry name" value="MAJOR FACILITATOR SUPERFAMILY (MFS) PROFILE DOMAIN-CONTAINING PROTEIN"/>
    <property type="match status" value="1"/>
</dbReference>
<feature type="transmembrane region" description="Helical" evidence="4">
    <location>
        <begin position="119"/>
        <end position="137"/>
    </location>
</feature>
<dbReference type="InterPro" id="IPR011701">
    <property type="entry name" value="MFS"/>
</dbReference>
<sequence>MDPEKGTPSPVYHGAPPELRQDGHETDHSSDGPSTSPATKPDEQTYDDRKAWITVAASSLTMFVYLGVVYSWGIMQVRLVETTGSSLTTLTFVGSLATSFMICFSIVSDKIVCRIGYRLAALVGGVFMGLGEVLASFTTHHVVALFFLHGLVFGLGGGLSVFSVSTAPMSLFKRHKALAMGFVFGGGSLGSAVMSVVTNFLVRDLDVAWTFRILGFILWGVSIPASFFLPRSPGSGNKLPRYRFKQPRFLLLVGGTVLACFPLFIPPYFVPIFSRSMGYSKETGIIILAAWNLASTLGRILAGWVADTLLGPVESLAICILFMSLSSLIVWPLSTSIGIFAVYLIFNGIGCGAFFSLTPIAISATFGGENTLSIIPVVWTTWFCGFFFGTPIASGLYSLSGDTEGLESFRPAAYYAGAMAMAGFACVLGIRFARKAEMAVKA</sequence>
<feature type="transmembrane region" description="Helical" evidence="4">
    <location>
        <begin position="177"/>
        <end position="197"/>
    </location>
</feature>
<dbReference type="PANTHER" id="PTHR11360">
    <property type="entry name" value="MONOCARBOXYLATE TRANSPORTER"/>
    <property type="match status" value="1"/>
</dbReference>
<dbReference type="InterPro" id="IPR020846">
    <property type="entry name" value="MFS_dom"/>
</dbReference>
<dbReference type="VEuPathDB" id="FungiDB:CH63R_11453"/>
<feature type="transmembrane region" description="Helical" evidence="4">
    <location>
        <begin position="413"/>
        <end position="433"/>
    </location>
</feature>
<keyword evidence="4" id="KW-0472">Membrane</keyword>
<feature type="transmembrane region" description="Helical" evidence="4">
    <location>
        <begin position="87"/>
        <end position="107"/>
    </location>
</feature>
<feature type="transmembrane region" description="Helical" evidence="4">
    <location>
        <begin position="337"/>
        <end position="362"/>
    </location>
</feature>
<dbReference type="InterPro" id="IPR036259">
    <property type="entry name" value="MFS_trans_sf"/>
</dbReference>
<feature type="domain" description="Major facilitator superfamily (MFS) profile" evidence="5">
    <location>
        <begin position="248"/>
        <end position="442"/>
    </location>
</feature>
<feature type="transmembrane region" description="Helical" evidence="4">
    <location>
        <begin position="249"/>
        <end position="273"/>
    </location>
</feature>
<dbReference type="Pfam" id="PF07690">
    <property type="entry name" value="MFS_1"/>
    <property type="match status" value="1"/>
</dbReference>
<dbReference type="InterPro" id="IPR050327">
    <property type="entry name" value="Proton-linked_MCT"/>
</dbReference>
<dbReference type="PROSITE" id="PS50850">
    <property type="entry name" value="MFS"/>
    <property type="match status" value="1"/>
</dbReference>